<evidence type="ECO:0000313" key="3">
    <source>
        <dbReference type="EMBL" id="KAG2192359.1"/>
    </source>
</evidence>
<evidence type="ECO:0000313" key="4">
    <source>
        <dbReference type="Proteomes" id="UP000650833"/>
    </source>
</evidence>
<reference evidence="3" key="1">
    <citation type="submission" date="2020-12" db="EMBL/GenBank/DDBJ databases">
        <title>Metabolic potential, ecology and presence of endohyphal bacteria is reflected in genomic diversity of Mucoromycotina.</title>
        <authorList>
            <person name="Muszewska A."/>
            <person name="Okrasinska A."/>
            <person name="Steczkiewicz K."/>
            <person name="Drgas O."/>
            <person name="Orlowska M."/>
            <person name="Perlinska-Lenart U."/>
            <person name="Aleksandrzak-Piekarczyk T."/>
            <person name="Szatraj K."/>
            <person name="Zielenkiewicz U."/>
            <person name="Pilsyk S."/>
            <person name="Malc E."/>
            <person name="Mieczkowski P."/>
            <person name="Kruszewska J.S."/>
            <person name="Biernat P."/>
            <person name="Pawlowska J."/>
        </authorList>
    </citation>
    <scope>NUCLEOTIDE SEQUENCE</scope>
    <source>
        <strain evidence="3">CBS 226.32</strain>
    </source>
</reference>
<protein>
    <submittedName>
        <fullName evidence="3">Uncharacterized protein</fullName>
    </submittedName>
</protein>
<keyword evidence="4" id="KW-1185">Reference proteome</keyword>
<organism evidence="3 4">
    <name type="scientific">Mucor plumbeus</name>
    <dbReference type="NCBI Taxonomy" id="97098"/>
    <lineage>
        <taxon>Eukaryota</taxon>
        <taxon>Fungi</taxon>
        <taxon>Fungi incertae sedis</taxon>
        <taxon>Mucoromycota</taxon>
        <taxon>Mucoromycotina</taxon>
        <taxon>Mucoromycetes</taxon>
        <taxon>Mucorales</taxon>
        <taxon>Mucorineae</taxon>
        <taxon>Mucoraceae</taxon>
        <taxon>Mucor</taxon>
    </lineage>
</organism>
<evidence type="ECO:0000256" key="1">
    <source>
        <dbReference type="SAM" id="Coils"/>
    </source>
</evidence>
<proteinExistence type="predicted"/>
<evidence type="ECO:0000256" key="2">
    <source>
        <dbReference type="SAM" id="MobiDB-lite"/>
    </source>
</evidence>
<gene>
    <name evidence="3" type="ORF">INT46_008952</name>
</gene>
<accession>A0A8H7QGH9</accession>
<dbReference type="EMBL" id="JAEPRC010000736">
    <property type="protein sequence ID" value="KAG2192359.1"/>
    <property type="molecule type" value="Genomic_DNA"/>
</dbReference>
<dbReference type="OrthoDB" id="2020852at2759"/>
<name>A0A8H7QGH9_9FUNG</name>
<feature type="compositionally biased region" description="Low complexity" evidence="2">
    <location>
        <begin position="11"/>
        <end position="23"/>
    </location>
</feature>
<feature type="region of interest" description="Disordered" evidence="2">
    <location>
        <begin position="1"/>
        <end position="27"/>
    </location>
</feature>
<sequence length="205" mass="24289">MSMIFSKELPQSSLTSQDDQSSLCMEKFDNPPRTLYDEIGQQEQDFNSATQNQDEDWKSLVFRLQVENTSLVNSLHETNNNLMQSRREKDELEKFIQRQTETTDNIVFRLKDTMTNLIENQKQHAYKENLDTQQDQIILEKENQILDLIFQKKFLLMENDALKESQQEINDYYGIQPRKPIHPLFKLRSCVYALVALQRFSKSNQ</sequence>
<keyword evidence="1" id="KW-0175">Coiled coil</keyword>
<feature type="coiled-coil region" evidence="1">
    <location>
        <begin position="75"/>
        <end position="102"/>
    </location>
</feature>
<dbReference type="AlphaFoldDB" id="A0A8H7QGH9"/>
<comment type="caution">
    <text evidence="3">The sequence shown here is derived from an EMBL/GenBank/DDBJ whole genome shotgun (WGS) entry which is preliminary data.</text>
</comment>
<dbReference type="Proteomes" id="UP000650833">
    <property type="component" value="Unassembled WGS sequence"/>
</dbReference>